<keyword evidence="4" id="KW-0771">Synaptosome</keyword>
<dbReference type="InterPro" id="IPR001478">
    <property type="entry name" value="PDZ"/>
</dbReference>
<evidence type="ECO:0000256" key="6">
    <source>
        <dbReference type="ARBA" id="ARBA00023139"/>
    </source>
</evidence>
<dbReference type="GO" id="GO:0005080">
    <property type="term" value="F:protein kinase C binding"/>
    <property type="evidence" value="ECO:0007669"/>
    <property type="project" value="TreeGrafter"/>
</dbReference>
<evidence type="ECO:0000256" key="4">
    <source>
        <dbReference type="ARBA" id="ARBA00022599"/>
    </source>
</evidence>
<keyword evidence="8" id="KW-0449">Lipoprotein</keyword>
<dbReference type="Proteomes" id="UP000582659">
    <property type="component" value="Unassembled WGS sequence"/>
</dbReference>
<evidence type="ECO:0000259" key="15">
    <source>
        <dbReference type="PROSITE" id="PS50870"/>
    </source>
</evidence>
<keyword evidence="4" id="KW-0770">Synapse</keyword>
<accession>A0A1I7S3N1</accession>
<dbReference type="Proteomes" id="UP000095284">
    <property type="component" value="Unplaced"/>
</dbReference>
<dbReference type="WBParaSite" id="BXY_0761200.1">
    <property type="protein sequence ID" value="BXY_0761200.1"/>
    <property type="gene ID" value="BXY_0761200"/>
</dbReference>
<dbReference type="GO" id="GO:0032588">
    <property type="term" value="C:trans-Golgi network membrane"/>
    <property type="evidence" value="ECO:0007669"/>
    <property type="project" value="TreeGrafter"/>
</dbReference>
<dbReference type="GO" id="GO:0005543">
    <property type="term" value="F:phospholipid binding"/>
    <property type="evidence" value="ECO:0007669"/>
    <property type="project" value="TreeGrafter"/>
</dbReference>
<dbReference type="Gene3D" id="1.20.1270.60">
    <property type="entry name" value="Arfaptin homology (AH) domain/BAR domain"/>
    <property type="match status" value="1"/>
</dbReference>
<dbReference type="InterPro" id="IPR027267">
    <property type="entry name" value="AH/BAR_dom_sf"/>
</dbReference>
<evidence type="ECO:0000256" key="10">
    <source>
        <dbReference type="ARBA" id="ARBA00032804"/>
    </source>
</evidence>
<evidence type="ECO:0000256" key="12">
    <source>
        <dbReference type="ARBA" id="ARBA00034102"/>
    </source>
</evidence>
<evidence type="ECO:0000256" key="11">
    <source>
        <dbReference type="ARBA" id="ARBA00033721"/>
    </source>
</evidence>
<dbReference type="GO" id="GO:0043005">
    <property type="term" value="C:neuron projection"/>
    <property type="evidence" value="ECO:0007669"/>
    <property type="project" value="UniProtKB-KW"/>
</dbReference>
<evidence type="ECO:0000256" key="7">
    <source>
        <dbReference type="ARBA" id="ARBA00023203"/>
    </source>
</evidence>
<dbReference type="SUPFAM" id="SSF103657">
    <property type="entry name" value="BAR/IMD domain-like"/>
    <property type="match status" value="1"/>
</dbReference>
<keyword evidence="6" id="KW-0564">Palmitate</keyword>
<feature type="domain" description="AH" evidence="15">
    <location>
        <begin position="135"/>
        <end position="348"/>
    </location>
</feature>
<dbReference type="GO" id="GO:0014069">
    <property type="term" value="C:postsynaptic density"/>
    <property type="evidence" value="ECO:0007669"/>
    <property type="project" value="TreeGrafter"/>
</dbReference>
<reference evidence="19" key="1">
    <citation type="submission" date="2016-11" db="UniProtKB">
        <authorList>
            <consortium name="WormBaseParasite"/>
        </authorList>
    </citation>
    <scope>IDENTIFICATION</scope>
</reference>
<dbReference type="EMBL" id="CAJFDI010000004">
    <property type="protein sequence ID" value="CAD5226871.1"/>
    <property type="molecule type" value="Genomic_DNA"/>
</dbReference>
<dbReference type="GO" id="GO:0008021">
    <property type="term" value="C:synaptic vesicle"/>
    <property type="evidence" value="ECO:0007669"/>
    <property type="project" value="TreeGrafter"/>
</dbReference>
<dbReference type="OrthoDB" id="5917245at2759"/>
<dbReference type="InterPro" id="IPR010504">
    <property type="entry name" value="AH_dom"/>
</dbReference>
<evidence type="ECO:0000256" key="3">
    <source>
        <dbReference type="ARBA" id="ARBA00017975"/>
    </source>
</evidence>
<keyword evidence="7" id="KW-0009">Actin-binding</keyword>
<dbReference type="PROSITE" id="PS50870">
    <property type="entry name" value="AH"/>
    <property type="match status" value="1"/>
</dbReference>
<dbReference type="AlphaFoldDB" id="A0A1I7S3N1"/>
<reference evidence="16" key="2">
    <citation type="submission" date="2020-09" db="EMBL/GenBank/DDBJ databases">
        <authorList>
            <person name="Kikuchi T."/>
        </authorList>
    </citation>
    <scope>NUCLEOTIDE SEQUENCE</scope>
    <source>
        <strain evidence="16">Ka4C1</strain>
    </source>
</reference>
<dbReference type="EMBL" id="CAJFCV020000004">
    <property type="protein sequence ID" value="CAG9116419.1"/>
    <property type="molecule type" value="Genomic_DNA"/>
</dbReference>
<evidence type="ECO:0000313" key="19">
    <source>
        <dbReference type="WBParaSite" id="BXY_0761200.1"/>
    </source>
</evidence>
<protein>
    <recommendedName>
        <fullName evidence="3">PRKCA-binding protein</fullName>
    </recommendedName>
    <alternativeName>
        <fullName evidence="10">Protein interacting with C kinase 1</fullName>
    </alternativeName>
    <alternativeName>
        <fullName evidence="9">Protein kinase C-alpha-binding protein</fullName>
    </alternativeName>
</protein>
<sequence length="389" mass="44342">MLDSGRVHLIPDVVEISKDPKGHIGIAIGGGAPYCPNLYVVQVFDNGAIAKDGRIHAGDELLSVNGISVRGKEKSKVAKMIKEHTGTLKLSVNRLSFDDEAGQTLDITLKRLKHWWVERMDAKTADAFGLSRAILCNDILAQLMNKLDANQQLYTDLTRTADGFVHNQRKLSDTFALIANVFSEVATRESESNLNKYFNEVSACHRNFVKETGPLLAQLQLVANTFRTYTEKAIPDTKDTIKKYLDKKFEYLSFCLKIKEMDDEEAQMVEYGDYLPRIESGNMEYRIMLRSREKSRDGFIEMRKHVMIKIEMLDEKHVRELGLHLRCLIEALSVYHGRCATVIEEFHRNTAHLLSEYNLENTEGKRSAFQPQQHLVDFDEMNAPLISND</sequence>
<comment type="subunit">
    <text evidence="13">Monomer and homodimer. Interacts with CXADR. Interacts presynaptically with the glutamate receptors GRIA2, GRIA3, GRIK3, isoform 3 of GRIA4, isoform A of GRM4, GRM7 and GRM8; with NAPA and NAPB; and with BTG2. The interaction with NAPA and NAPB disrupts the interaction with GRIA2, conducting to the internalization of GRIA2. Interacts with PRKCA; with the amine transporters SLC6A2 and SLC6A3; with the channels ASIC1 and ASIC2; with the GTP-binding proteins ARF1 and ARF3; with the ephrin receptor tyrosine kinases EPHA7, EPHB1 and EPHB2; with ERBB2 and through its PDZ domain with the C-terminal tail of PRLHR. Interacts with UNC5A. Interacts (via AH domain) with NCS1/FREQ; in a calcium-dependent manner. Interacts with F-actin and associates with the ARP2/3 complex. Interacts (via PDZ domain) with ARF1 (activated); the interaction blocks Arp2/3 complex inhibition. Interacts with SORCS3.</text>
</comment>
<dbReference type="GO" id="GO:0034315">
    <property type="term" value="P:regulation of Arp2/3 complex-mediated actin nucleation"/>
    <property type="evidence" value="ECO:0007669"/>
    <property type="project" value="TreeGrafter"/>
</dbReference>
<organism evidence="17 19">
    <name type="scientific">Bursaphelenchus xylophilus</name>
    <name type="common">Pinewood nematode worm</name>
    <name type="synonym">Aphelenchoides xylophilus</name>
    <dbReference type="NCBI Taxonomy" id="6326"/>
    <lineage>
        <taxon>Eukaryota</taxon>
        <taxon>Metazoa</taxon>
        <taxon>Ecdysozoa</taxon>
        <taxon>Nematoda</taxon>
        <taxon>Chromadorea</taxon>
        <taxon>Rhabditida</taxon>
        <taxon>Tylenchina</taxon>
        <taxon>Tylenchomorpha</taxon>
        <taxon>Aphelenchoidea</taxon>
        <taxon>Aphelenchoididae</taxon>
        <taxon>Bursaphelenchus</taxon>
    </lineage>
</organism>
<dbReference type="GO" id="GO:0098842">
    <property type="term" value="C:postsynaptic early endosome"/>
    <property type="evidence" value="ECO:0007669"/>
    <property type="project" value="TreeGrafter"/>
</dbReference>
<comment type="subcellular location">
    <subcellularLocation>
        <location evidence="1">Cytoplasm</location>
        <location evidence="1">Perinuclear region</location>
    </subcellularLocation>
    <subcellularLocation>
        <location evidence="2">Membrane</location>
        <topology evidence="2">Lipid-anchor</topology>
    </subcellularLocation>
    <subcellularLocation>
        <location evidence="12">Synapse</location>
        <location evidence="12">Synaptosome</location>
    </subcellularLocation>
</comment>
<dbReference type="InterPro" id="IPR030798">
    <property type="entry name" value="Arfaptin_fam"/>
</dbReference>
<dbReference type="Pfam" id="PF06456">
    <property type="entry name" value="Arfaptin"/>
    <property type="match status" value="1"/>
</dbReference>
<evidence type="ECO:0000256" key="1">
    <source>
        <dbReference type="ARBA" id="ARBA00004556"/>
    </source>
</evidence>
<evidence type="ECO:0000313" key="16">
    <source>
        <dbReference type="EMBL" id="CAD5226871.1"/>
    </source>
</evidence>
<dbReference type="FunFam" id="2.30.42.10:FF:000073">
    <property type="entry name" value="Interacting with PRKCA"/>
    <property type="match status" value="1"/>
</dbReference>
<dbReference type="GO" id="GO:0005886">
    <property type="term" value="C:plasma membrane"/>
    <property type="evidence" value="ECO:0007669"/>
    <property type="project" value="GOC"/>
</dbReference>
<dbReference type="GO" id="GO:0048471">
    <property type="term" value="C:perinuclear region of cytoplasm"/>
    <property type="evidence" value="ECO:0007669"/>
    <property type="project" value="UniProtKB-SubCell"/>
</dbReference>
<dbReference type="SMART" id="SM00228">
    <property type="entry name" value="PDZ"/>
    <property type="match status" value="1"/>
</dbReference>
<dbReference type="GO" id="GO:0097062">
    <property type="term" value="P:dendritic spine maintenance"/>
    <property type="evidence" value="ECO:0007669"/>
    <property type="project" value="TreeGrafter"/>
</dbReference>
<dbReference type="GO" id="GO:0002092">
    <property type="term" value="P:positive regulation of receptor internalization"/>
    <property type="evidence" value="ECO:0007669"/>
    <property type="project" value="TreeGrafter"/>
</dbReference>
<name>A0A1I7S3N1_BURXY</name>
<dbReference type="PROSITE" id="PS50106">
    <property type="entry name" value="PDZ"/>
    <property type="match status" value="1"/>
</dbReference>
<dbReference type="PANTHER" id="PTHR12141">
    <property type="entry name" value="ARFAPTIN-RELATED"/>
    <property type="match status" value="1"/>
</dbReference>
<dbReference type="GO" id="GO:0006886">
    <property type="term" value="P:intracellular protein transport"/>
    <property type="evidence" value="ECO:0007669"/>
    <property type="project" value="TreeGrafter"/>
</dbReference>
<evidence type="ECO:0000259" key="14">
    <source>
        <dbReference type="PROSITE" id="PS50106"/>
    </source>
</evidence>
<evidence type="ECO:0000256" key="8">
    <source>
        <dbReference type="ARBA" id="ARBA00023288"/>
    </source>
</evidence>
<evidence type="ECO:0000256" key="2">
    <source>
        <dbReference type="ARBA" id="ARBA00004635"/>
    </source>
</evidence>
<keyword evidence="5" id="KW-0106">Calcium</keyword>
<dbReference type="Pfam" id="PF00595">
    <property type="entry name" value="PDZ"/>
    <property type="match status" value="1"/>
</dbReference>
<dbReference type="PANTHER" id="PTHR12141:SF1">
    <property type="entry name" value="PRKCA-BINDING PROTEIN"/>
    <property type="match status" value="1"/>
</dbReference>
<dbReference type="SMR" id="A0A1I7S3N1"/>
<dbReference type="GO" id="GO:0003779">
    <property type="term" value="F:actin binding"/>
    <property type="evidence" value="ECO:0007669"/>
    <property type="project" value="UniProtKB-KW"/>
</dbReference>
<dbReference type="Gene3D" id="2.30.42.10">
    <property type="match status" value="1"/>
</dbReference>
<evidence type="ECO:0000256" key="5">
    <source>
        <dbReference type="ARBA" id="ARBA00022837"/>
    </source>
</evidence>
<dbReference type="Proteomes" id="UP000659654">
    <property type="component" value="Unassembled WGS sequence"/>
</dbReference>
<dbReference type="InterPro" id="IPR036034">
    <property type="entry name" value="PDZ_sf"/>
</dbReference>
<dbReference type="GO" id="GO:0019904">
    <property type="term" value="F:protein domain specific binding"/>
    <property type="evidence" value="ECO:0007669"/>
    <property type="project" value="InterPro"/>
</dbReference>
<dbReference type="eggNOG" id="KOG3651">
    <property type="taxonomic scope" value="Eukaryota"/>
</dbReference>
<evidence type="ECO:0000256" key="9">
    <source>
        <dbReference type="ARBA" id="ARBA00031097"/>
    </source>
</evidence>
<keyword evidence="18" id="KW-1185">Reference proteome</keyword>
<evidence type="ECO:0000313" key="18">
    <source>
        <dbReference type="Proteomes" id="UP000659654"/>
    </source>
</evidence>
<gene>
    <name evidence="16" type="ORF">BXYJ_LOCUS9416</name>
</gene>
<dbReference type="SMART" id="SM01015">
    <property type="entry name" value="Arfaptin"/>
    <property type="match status" value="1"/>
</dbReference>
<feature type="domain" description="PDZ" evidence="14">
    <location>
        <begin position="13"/>
        <end position="96"/>
    </location>
</feature>
<dbReference type="GO" id="GO:0043113">
    <property type="term" value="P:receptor clustering"/>
    <property type="evidence" value="ECO:0007669"/>
    <property type="project" value="TreeGrafter"/>
</dbReference>
<evidence type="ECO:0000313" key="17">
    <source>
        <dbReference type="Proteomes" id="UP000095284"/>
    </source>
</evidence>
<evidence type="ECO:0000256" key="13">
    <source>
        <dbReference type="ARBA" id="ARBA00093501"/>
    </source>
</evidence>
<comment type="function">
    <text evidence="11">Probable adapter protein that bind to and organize the subcellular localization of a variety of membrane proteins containing some PDZ recognition sequence. Involved in the clustering of various receptors, possibly by acting at the receptor internalization level. Plays a role in synaptic plasticity by regulating the trafficking and internalization of AMPA receptors. May be regulated upon PRKCA activation. May regulate ASIC1/ASIC3 channel. Regulates actin polymerization by inhibiting the actin-nucleating activity of the Arp2/3 complex; the function is competitive with nucleation promoting factors and is linked to neuronal morphology regulation and AMPA receptor (AMPAR) endocytosis. Via interaction with the Arp2/3 complex involved in regulation of synaptic plasicity of excitatory synapses and required for spine shrinkage during long-term depression (LTD). Involved in regulation of astrocyte morphology, antagonistic to Arp2/3 complex activator WASL/N-WASP function.</text>
</comment>
<proteinExistence type="predicted"/>
<dbReference type="SUPFAM" id="SSF50156">
    <property type="entry name" value="PDZ domain-like"/>
    <property type="match status" value="1"/>
</dbReference>